<dbReference type="Pfam" id="PF02518">
    <property type="entry name" value="HATPase_c"/>
    <property type="match status" value="1"/>
</dbReference>
<dbReference type="CDD" id="cd00130">
    <property type="entry name" value="PAS"/>
    <property type="match status" value="1"/>
</dbReference>
<dbReference type="InterPro" id="IPR035965">
    <property type="entry name" value="PAS-like_dom_sf"/>
</dbReference>
<dbReference type="PROSITE" id="PS50110">
    <property type="entry name" value="RESPONSE_REGULATORY"/>
    <property type="match status" value="1"/>
</dbReference>
<evidence type="ECO:0000259" key="4">
    <source>
        <dbReference type="PROSITE" id="PS50109"/>
    </source>
</evidence>
<evidence type="ECO:0000256" key="3">
    <source>
        <dbReference type="SAM" id="MobiDB-lite"/>
    </source>
</evidence>
<keyword evidence="1 2" id="KW-0597">Phosphoprotein</keyword>
<dbReference type="InterPro" id="IPR001789">
    <property type="entry name" value="Sig_transdc_resp-reg_receiver"/>
</dbReference>
<dbReference type="SMART" id="SM00388">
    <property type="entry name" value="HisKA"/>
    <property type="match status" value="1"/>
</dbReference>
<feature type="domain" description="Response regulatory" evidence="5">
    <location>
        <begin position="1275"/>
        <end position="1423"/>
    </location>
</feature>
<protein>
    <submittedName>
        <fullName evidence="6 7">Uncharacterized protein</fullName>
    </submittedName>
</protein>
<dbReference type="InterPro" id="IPR036890">
    <property type="entry name" value="HATPase_C_sf"/>
</dbReference>
<evidence type="ECO:0000256" key="2">
    <source>
        <dbReference type="PROSITE-ProRule" id="PRU00169"/>
    </source>
</evidence>
<dbReference type="Gene3D" id="1.10.287.130">
    <property type="match status" value="1"/>
</dbReference>
<dbReference type="Pfam" id="PF13188">
    <property type="entry name" value="PAS_8"/>
    <property type="match status" value="1"/>
</dbReference>
<feature type="compositionally biased region" description="Polar residues" evidence="3">
    <location>
        <begin position="112"/>
        <end position="123"/>
    </location>
</feature>
<proteinExistence type="predicted"/>
<dbReference type="SMART" id="SM00387">
    <property type="entry name" value="HATPase_c"/>
    <property type="match status" value="1"/>
</dbReference>
<dbReference type="Gene3D" id="3.40.50.2300">
    <property type="match status" value="1"/>
</dbReference>
<reference evidence="7" key="4">
    <citation type="journal article" date="2015" name="G3 (Bethesda)">
        <title>Genome sequences of three phytopathogenic species of the Magnaporthaceae family of fungi.</title>
        <authorList>
            <person name="Okagaki L.H."/>
            <person name="Nunes C.C."/>
            <person name="Sailsbery J."/>
            <person name="Clay B."/>
            <person name="Brown D."/>
            <person name="John T."/>
            <person name="Oh Y."/>
            <person name="Young N."/>
            <person name="Fitzgerald M."/>
            <person name="Haas B.J."/>
            <person name="Zeng Q."/>
            <person name="Young S."/>
            <person name="Adiconis X."/>
            <person name="Fan L."/>
            <person name="Levin J.Z."/>
            <person name="Mitchell T.K."/>
            <person name="Okubara P.A."/>
            <person name="Farman M.L."/>
            <person name="Kohn L.M."/>
            <person name="Birren B."/>
            <person name="Ma L.-J."/>
            <person name="Dean R.A."/>
        </authorList>
    </citation>
    <scope>NUCLEOTIDE SEQUENCE</scope>
    <source>
        <strain evidence="7">R3-111a-1</strain>
    </source>
</reference>
<dbReference type="Proteomes" id="UP000006039">
    <property type="component" value="Unassembled WGS sequence"/>
</dbReference>
<evidence type="ECO:0000256" key="1">
    <source>
        <dbReference type="ARBA" id="ARBA00022553"/>
    </source>
</evidence>
<dbReference type="Gene3D" id="3.30.565.10">
    <property type="entry name" value="Histidine kinase-like ATPase, C-terminal domain"/>
    <property type="match status" value="1"/>
</dbReference>
<reference evidence="7" key="5">
    <citation type="submission" date="2018-04" db="UniProtKB">
        <authorList>
            <consortium name="EnsemblFungi"/>
        </authorList>
    </citation>
    <scope>IDENTIFICATION</scope>
    <source>
        <strain evidence="7">R3-111a-1</strain>
    </source>
</reference>
<dbReference type="InterPro" id="IPR000014">
    <property type="entry name" value="PAS"/>
</dbReference>
<reference evidence="8" key="1">
    <citation type="submission" date="2010-07" db="EMBL/GenBank/DDBJ databases">
        <title>The genome sequence of Gaeumannomyces graminis var. tritici strain R3-111a-1.</title>
        <authorList>
            <consortium name="The Broad Institute Genome Sequencing Platform"/>
            <person name="Ma L.-J."/>
            <person name="Dead R."/>
            <person name="Young S."/>
            <person name="Zeng Q."/>
            <person name="Koehrsen M."/>
            <person name="Alvarado L."/>
            <person name="Berlin A."/>
            <person name="Chapman S.B."/>
            <person name="Chen Z."/>
            <person name="Freedman E."/>
            <person name="Gellesch M."/>
            <person name="Goldberg J."/>
            <person name="Griggs A."/>
            <person name="Gujja S."/>
            <person name="Heilman E.R."/>
            <person name="Heiman D."/>
            <person name="Hepburn T."/>
            <person name="Howarth C."/>
            <person name="Jen D."/>
            <person name="Larson L."/>
            <person name="Mehta T."/>
            <person name="Neiman D."/>
            <person name="Pearson M."/>
            <person name="Roberts A."/>
            <person name="Saif S."/>
            <person name="Shea T."/>
            <person name="Shenoy N."/>
            <person name="Sisk P."/>
            <person name="Stolte C."/>
            <person name="Sykes S."/>
            <person name="Walk T."/>
            <person name="White J."/>
            <person name="Yandava C."/>
            <person name="Haas B."/>
            <person name="Nusbaum C."/>
            <person name="Birren B."/>
        </authorList>
    </citation>
    <scope>NUCLEOTIDE SEQUENCE [LARGE SCALE GENOMIC DNA]</scope>
    <source>
        <strain evidence="8">R3-111a-1</strain>
    </source>
</reference>
<dbReference type="SMART" id="SM00091">
    <property type="entry name" value="PAS"/>
    <property type="match status" value="3"/>
</dbReference>
<dbReference type="InterPro" id="IPR011006">
    <property type="entry name" value="CheY-like_superfamily"/>
</dbReference>
<dbReference type="InterPro" id="IPR003594">
    <property type="entry name" value="HATPase_dom"/>
</dbReference>
<dbReference type="SMART" id="SM00448">
    <property type="entry name" value="REC"/>
    <property type="match status" value="1"/>
</dbReference>
<dbReference type="InterPro" id="IPR003661">
    <property type="entry name" value="HisK_dim/P_dom"/>
</dbReference>
<keyword evidence="8" id="KW-1185">Reference proteome</keyword>
<reference evidence="6" key="2">
    <citation type="submission" date="2010-07" db="EMBL/GenBank/DDBJ databases">
        <authorList>
            <consortium name="The Broad Institute Genome Sequencing Platform"/>
            <consortium name="Broad Institute Genome Sequencing Center for Infectious Disease"/>
            <person name="Ma L.-J."/>
            <person name="Dead R."/>
            <person name="Young S."/>
            <person name="Zeng Q."/>
            <person name="Koehrsen M."/>
            <person name="Alvarado L."/>
            <person name="Berlin A."/>
            <person name="Chapman S.B."/>
            <person name="Chen Z."/>
            <person name="Freedman E."/>
            <person name="Gellesch M."/>
            <person name="Goldberg J."/>
            <person name="Griggs A."/>
            <person name="Gujja S."/>
            <person name="Heilman E.R."/>
            <person name="Heiman D."/>
            <person name="Hepburn T."/>
            <person name="Howarth C."/>
            <person name="Jen D."/>
            <person name="Larson L."/>
            <person name="Mehta T."/>
            <person name="Neiman D."/>
            <person name="Pearson M."/>
            <person name="Roberts A."/>
            <person name="Saif S."/>
            <person name="Shea T."/>
            <person name="Shenoy N."/>
            <person name="Sisk P."/>
            <person name="Stolte C."/>
            <person name="Sykes S."/>
            <person name="Walk T."/>
            <person name="White J."/>
            <person name="Yandava C."/>
            <person name="Haas B."/>
            <person name="Nusbaum C."/>
            <person name="Birren B."/>
        </authorList>
    </citation>
    <scope>NUCLEOTIDE SEQUENCE</scope>
    <source>
        <strain evidence="6">R3-111a-1</strain>
    </source>
</reference>
<evidence type="ECO:0000313" key="7">
    <source>
        <dbReference type="EnsemblFungi" id="EJT70395"/>
    </source>
</evidence>
<dbReference type="Pfam" id="PF00072">
    <property type="entry name" value="Response_reg"/>
    <property type="match status" value="1"/>
</dbReference>
<feature type="region of interest" description="Disordered" evidence="3">
    <location>
        <begin position="112"/>
        <end position="141"/>
    </location>
</feature>
<dbReference type="PANTHER" id="PTHR43719:SF30">
    <property type="entry name" value="TWO-COMPONENT SYSTEM RESPONSE REGULATOR"/>
    <property type="match status" value="1"/>
</dbReference>
<feature type="region of interest" description="Disordered" evidence="3">
    <location>
        <begin position="1235"/>
        <end position="1264"/>
    </location>
</feature>
<dbReference type="eggNOG" id="KOG0519">
    <property type="taxonomic scope" value="Eukaryota"/>
</dbReference>
<name>J3PD50_GAET3</name>
<feature type="region of interest" description="Disordered" evidence="3">
    <location>
        <begin position="939"/>
        <end position="958"/>
    </location>
</feature>
<dbReference type="STRING" id="644352.J3PD50"/>
<feature type="modified residue" description="4-aspartylphosphate" evidence="2">
    <location>
        <position position="1351"/>
    </location>
</feature>
<evidence type="ECO:0000313" key="6">
    <source>
        <dbReference type="EMBL" id="EJT70395.1"/>
    </source>
</evidence>
<dbReference type="InterPro" id="IPR058846">
    <property type="entry name" value="PAS-like"/>
</dbReference>
<evidence type="ECO:0000259" key="5">
    <source>
        <dbReference type="PROSITE" id="PS50110"/>
    </source>
</evidence>
<dbReference type="InterPro" id="IPR005467">
    <property type="entry name" value="His_kinase_dom"/>
</dbReference>
<dbReference type="CDD" id="cd00082">
    <property type="entry name" value="HisKA"/>
    <property type="match status" value="1"/>
</dbReference>
<dbReference type="VEuPathDB" id="FungiDB:GGTG_11419"/>
<dbReference type="RefSeq" id="XP_009227573.1">
    <property type="nucleotide sequence ID" value="XM_009229309.1"/>
</dbReference>
<dbReference type="SUPFAM" id="SSF47384">
    <property type="entry name" value="Homodimeric domain of signal transducing histidine kinase"/>
    <property type="match status" value="1"/>
</dbReference>
<dbReference type="OrthoDB" id="60033at2759"/>
<dbReference type="EMBL" id="GL385401">
    <property type="protein sequence ID" value="EJT70395.1"/>
    <property type="molecule type" value="Genomic_DNA"/>
</dbReference>
<organism evidence="6">
    <name type="scientific">Gaeumannomyces tritici (strain R3-111a-1)</name>
    <name type="common">Wheat and barley take-all root rot fungus</name>
    <name type="synonym">Gaeumannomyces graminis var. tritici</name>
    <dbReference type="NCBI Taxonomy" id="644352"/>
    <lineage>
        <taxon>Eukaryota</taxon>
        <taxon>Fungi</taxon>
        <taxon>Dikarya</taxon>
        <taxon>Ascomycota</taxon>
        <taxon>Pezizomycotina</taxon>
        <taxon>Sordariomycetes</taxon>
        <taxon>Sordariomycetidae</taxon>
        <taxon>Magnaporthales</taxon>
        <taxon>Magnaporthaceae</taxon>
        <taxon>Gaeumannomyces</taxon>
    </lineage>
</organism>
<accession>J3PD50</accession>
<dbReference type="GeneID" id="20351877"/>
<dbReference type="Gene3D" id="3.30.450.20">
    <property type="entry name" value="PAS domain"/>
    <property type="match status" value="3"/>
</dbReference>
<dbReference type="SUPFAM" id="SSF55874">
    <property type="entry name" value="ATPase domain of HSP90 chaperone/DNA topoisomerase II/histidine kinase"/>
    <property type="match status" value="1"/>
</dbReference>
<dbReference type="SUPFAM" id="SSF55785">
    <property type="entry name" value="PYP-like sensor domain (PAS domain)"/>
    <property type="match status" value="3"/>
</dbReference>
<dbReference type="Pfam" id="PF26131">
    <property type="entry name" value="PAS-like"/>
    <property type="match status" value="1"/>
</dbReference>
<dbReference type="InterPro" id="IPR004358">
    <property type="entry name" value="Sig_transdc_His_kin-like_C"/>
</dbReference>
<dbReference type="SUPFAM" id="SSF52172">
    <property type="entry name" value="CheY-like"/>
    <property type="match status" value="1"/>
</dbReference>
<dbReference type="InterPro" id="IPR036097">
    <property type="entry name" value="HisK_dim/P_sf"/>
</dbReference>
<dbReference type="HOGENOM" id="CLU_000445_82_4_1"/>
<dbReference type="InterPro" id="IPR050956">
    <property type="entry name" value="2C_system_His_kinase"/>
</dbReference>
<gene>
    <name evidence="7" type="primary">20351877</name>
    <name evidence="6" type="ORF">GGTG_11419</name>
</gene>
<dbReference type="CDD" id="cd17546">
    <property type="entry name" value="REC_hyHK_CKI1_RcsC-like"/>
    <property type="match status" value="1"/>
</dbReference>
<dbReference type="PROSITE" id="PS50109">
    <property type="entry name" value="HIS_KIN"/>
    <property type="match status" value="1"/>
</dbReference>
<feature type="region of interest" description="Disordered" evidence="3">
    <location>
        <begin position="1434"/>
        <end position="1458"/>
    </location>
</feature>
<feature type="domain" description="Histidine kinase" evidence="4">
    <location>
        <begin position="905"/>
        <end position="1210"/>
    </location>
</feature>
<dbReference type="EnsemblFungi" id="EJT70395">
    <property type="protein sequence ID" value="EJT70395"/>
    <property type="gene ID" value="GGTG_11419"/>
</dbReference>
<dbReference type="GO" id="GO:0000155">
    <property type="term" value="F:phosphorelay sensor kinase activity"/>
    <property type="evidence" value="ECO:0007669"/>
    <property type="project" value="InterPro"/>
</dbReference>
<sequence length="1458" mass="161062">MGEHNQLAEIGVVELLESDPRPSFVFDLDWCGLPPNKLQPQQQACIAYRNGALVDNASLAFALSGPPSRARDEFWEWIQAPNPGASSSLPFRGVYWTRHVLRKRWAVVSGNAQPAHSARSPSQETKKPAPSNFTQGARIPYSPTQGRASLVKQSDAHFRRINSEPAAEPNHISSARAKARTEAFHGGWTVPMFVTNQEEPFLDIINNVDWASTPLGGMSAWPPRLHQTFSQILVDSRPIAISWGPDHTTIYNEAFSRLCGCRHPQVLGKPTHEIWPDKREWLRNSMRESALKQRAVADDEDLGCFIENADGTLRETYLKWSIIPITENNQVVGLMHSVTETTSMRLWERRMKMLINLGEVLVTARDVKAYWRKTLEELEAVEPRFDIPLAILYSVDEGTDAELGPVPNRYASTKMCHLEGSLGVPHGHPLSPPLLNLGMSDEGLSAAFRRTMGEFAPISIRTADDSFPLHLQDGLNWRGFGDPCQEALVVPIRPTKEEDVMGLLVLGLNPRRPYDNGYRQYISLLNQKLTTSLASTVLLQEEERRGWNAAEQAAYDKAMLKEKLDARTKEATEFIRRFEAVAQFTPVGMCFGNAQGNVTFANDAWFRITGVERKESPGPESSGGYVTMGDFLARVVDEDRMNIVRAYEDVRGGKNVTFEFRVRKREGDTSLDETTAPSSSSPSFEKTGLNLVRLEGVPADERHVLASAKAEPSPDGAVIRILTCLTDVTAQRKVADEAVRRAQEAENLKRMAEFATVGMYDMDLEGRLIGANRVFYEMCGVGQAAVMDGVSDGAPVVRPLHECVVAEDFPLLERTLSLLLSEGKQQTAELRFKKPWTAEDKAMRIVAPRWVSATFLPVRSSDGFVRSFTGCLSDISMQKWQLERERQRKEDAIESKRQQESFIDITSHEMRNPLSAIIHCADAVIASLAKVQQLERVLTPPPTSTMGSVSPRDKGTEHPVTDAAELINNGIENAETIILCAQHQKRIVDDILTMSKLDSRLLVVTPITADPVQIVQEALKMFEVEARRVDINLSMVVDKSYQRLNIDFLQFDPSRVKQVLINLLTNALKFTGSGPTSNVTVGISASKSPPNEATSSVQFIPRKVEKLPGTEAATETQPEAQETNSIVGRGEPIYIMFEVKDTGEGLNDEEKKILFQRFVQASSRTHVKYGGSGLGLFISRRLTEMQDGAIGVASQPGVGSTFAFYIKTFRPDAAALGEARRAARESAAFQLEPLSLDTSAAGHPSDGSSLEGATARKGAGLSPLSPVVEDPKITGILVVEDNLINQQITRRGLLDRGYRVEVANHGLEALEILRLSDRCALQSQDDGVANNVSTLSSSSSKKFELSVILMDMEMPTMDGLTCTREIRGLEARGKIVGGRIPIIAVSANARMEQVLEAKVAGCDDVLVKPYRMPELITKMKMVVGALANARRQQEQLQQQQQTNVLPRTALAPTSLPTG</sequence>
<dbReference type="PRINTS" id="PR00344">
    <property type="entry name" value="BCTRLSENSOR"/>
</dbReference>
<dbReference type="PANTHER" id="PTHR43719">
    <property type="entry name" value="TWO-COMPONENT HISTIDINE KINASE"/>
    <property type="match status" value="1"/>
</dbReference>
<reference evidence="6" key="3">
    <citation type="submission" date="2010-09" db="EMBL/GenBank/DDBJ databases">
        <title>Annotation of Gaeumannomyces graminis var. tritici R3-111a-1.</title>
        <authorList>
            <consortium name="The Broad Institute Genome Sequencing Platform"/>
            <person name="Ma L.-J."/>
            <person name="Dead R."/>
            <person name="Young S.K."/>
            <person name="Zeng Q."/>
            <person name="Gargeya S."/>
            <person name="Fitzgerald M."/>
            <person name="Haas B."/>
            <person name="Abouelleil A."/>
            <person name="Alvarado L."/>
            <person name="Arachchi H.M."/>
            <person name="Berlin A."/>
            <person name="Brown A."/>
            <person name="Chapman S.B."/>
            <person name="Chen Z."/>
            <person name="Dunbar C."/>
            <person name="Freedman E."/>
            <person name="Gearin G."/>
            <person name="Gellesch M."/>
            <person name="Goldberg J."/>
            <person name="Griggs A."/>
            <person name="Gujja S."/>
            <person name="Heiman D."/>
            <person name="Howarth C."/>
            <person name="Larson L."/>
            <person name="Lui A."/>
            <person name="MacDonald P.J.P."/>
            <person name="Mehta T."/>
            <person name="Montmayeur A."/>
            <person name="Murphy C."/>
            <person name="Neiman D."/>
            <person name="Pearson M."/>
            <person name="Priest M."/>
            <person name="Roberts A."/>
            <person name="Saif S."/>
            <person name="Shea T."/>
            <person name="Shenoy N."/>
            <person name="Sisk P."/>
            <person name="Stolte C."/>
            <person name="Sykes S."/>
            <person name="Yandava C."/>
            <person name="Wortman J."/>
            <person name="Nusbaum C."/>
            <person name="Birren B."/>
        </authorList>
    </citation>
    <scope>NUCLEOTIDE SEQUENCE</scope>
    <source>
        <strain evidence="6">R3-111a-1</strain>
    </source>
</reference>
<evidence type="ECO:0000313" key="8">
    <source>
        <dbReference type="Proteomes" id="UP000006039"/>
    </source>
</evidence>